<protein>
    <submittedName>
        <fullName evidence="1">Uncharacterized protein</fullName>
    </submittedName>
</protein>
<organism evidence="1 2">
    <name type="scientific">Faecalibacter bovis</name>
    <dbReference type="NCBI Taxonomy" id="2898187"/>
    <lineage>
        <taxon>Bacteria</taxon>
        <taxon>Pseudomonadati</taxon>
        <taxon>Bacteroidota</taxon>
        <taxon>Flavobacteriia</taxon>
        <taxon>Flavobacteriales</taxon>
        <taxon>Weeksellaceae</taxon>
        <taxon>Faecalibacter</taxon>
    </lineage>
</organism>
<dbReference type="Proteomes" id="UP000672011">
    <property type="component" value="Chromosome"/>
</dbReference>
<gene>
    <name evidence="1" type="ORF">J9309_09610</name>
</gene>
<evidence type="ECO:0000313" key="2">
    <source>
        <dbReference type="Proteomes" id="UP000672011"/>
    </source>
</evidence>
<reference evidence="1 2" key="1">
    <citation type="journal article" date="2021" name="Int. J. Syst. Evol. Microbiol.">
        <title>Faecalibacter bovis sp. nov., isolated from cow faeces.</title>
        <authorList>
            <person name="Li F."/>
            <person name="Zhao W."/>
            <person name="Hong Q."/>
            <person name="Shao Q."/>
            <person name="Song J."/>
            <person name="Yang S."/>
        </authorList>
    </citation>
    <scope>NUCLEOTIDE SEQUENCE [LARGE SCALE GENOMIC DNA]</scope>
    <source>
        <strain evidence="1 2">ZY171143</strain>
    </source>
</reference>
<dbReference type="EMBL" id="CP072842">
    <property type="protein sequence ID" value="QTV05044.1"/>
    <property type="molecule type" value="Genomic_DNA"/>
</dbReference>
<dbReference type="RefSeq" id="WP_230475675.1">
    <property type="nucleotide sequence ID" value="NZ_CP072842.1"/>
</dbReference>
<keyword evidence="2" id="KW-1185">Reference proteome</keyword>
<accession>A0ABX7XAZ4</accession>
<sequence length="296" mass="34840">MAYLIKEAVQFKELTKVALHNVKSEEFDIIEVQPLTNDGYCQALIDKVFEISHSEIADFIKHHLIYVKDKLHWINKFEKLVSVNESLFKKERNRTKLMKIITTAEFVRSSLTKPIEIKDDDRPAPRFINAESEERYFSFTKTSKDVDLIEDYCEKILFLTNEKYEYEQANIHFINPKLNDYAYQCEKKISQLQNTRLIKEELKDSQIEKSSFNKLQFNGNVNQLVDIFYQLNRELFNNGKNYLDGNVNDIAKMIAYSFVDKDGNKLSIETVKTILTPSREEKRPNNAKRIDVDKLL</sequence>
<evidence type="ECO:0000313" key="1">
    <source>
        <dbReference type="EMBL" id="QTV05044.1"/>
    </source>
</evidence>
<reference evidence="2" key="2">
    <citation type="submission" date="2021-04" db="EMBL/GenBank/DDBJ databases">
        <title>Taxonomy of Flavobacteriaceae bacterium ZY171143.</title>
        <authorList>
            <person name="Li F."/>
        </authorList>
    </citation>
    <scope>NUCLEOTIDE SEQUENCE [LARGE SCALE GENOMIC DNA]</scope>
    <source>
        <strain evidence="2">ZY171143</strain>
    </source>
</reference>
<proteinExistence type="predicted"/>
<name>A0ABX7XAZ4_9FLAO</name>